<dbReference type="PANTHER" id="PTHR19139">
    <property type="entry name" value="AQUAPORIN TRANSPORTER"/>
    <property type="match status" value="1"/>
</dbReference>
<dbReference type="SUPFAM" id="SSF81338">
    <property type="entry name" value="Aquaporin-like"/>
    <property type="match status" value="1"/>
</dbReference>
<dbReference type="eggNOG" id="COG0580">
    <property type="taxonomic scope" value="Bacteria"/>
</dbReference>
<feature type="transmembrane region" description="Helical" evidence="7">
    <location>
        <begin position="123"/>
        <end position="143"/>
    </location>
</feature>
<keyword evidence="9" id="KW-1185">Reference proteome</keyword>
<dbReference type="AlphaFoldDB" id="E0TFB4"/>
<reference evidence="8 9" key="2">
    <citation type="journal article" date="2011" name="J. Bacteriol.">
        <title>Complete genome sequence of strain HTCC2503T of Parvularcula bermudensis, the type species of the order "Parvularculales" in the class Alphaproteobacteria.</title>
        <authorList>
            <person name="Oh H.M."/>
            <person name="Kang I."/>
            <person name="Vergin K.L."/>
            <person name="Kang D."/>
            <person name="Rhee K.H."/>
            <person name="Giovannoni S.J."/>
            <person name="Cho J.C."/>
        </authorList>
    </citation>
    <scope>NUCLEOTIDE SEQUENCE [LARGE SCALE GENOMIC DNA]</scope>
    <source>
        <strain evidence="9">ATCC BAA-594 / HTCC2503 / KCTC 12087</strain>
    </source>
</reference>
<evidence type="ECO:0000256" key="3">
    <source>
        <dbReference type="ARBA" id="ARBA00022692"/>
    </source>
</evidence>
<comment type="similarity">
    <text evidence="2 6">Belongs to the MIP/aquaporin (TC 1.A.8) family.</text>
</comment>
<dbReference type="Pfam" id="PF00230">
    <property type="entry name" value="MIP"/>
    <property type="match status" value="1"/>
</dbReference>
<keyword evidence="4 7" id="KW-1133">Transmembrane helix</keyword>
<organism evidence="8 9">
    <name type="scientific">Parvularcula bermudensis (strain ATCC BAA-594 / HTCC2503 / KCTC 12087)</name>
    <dbReference type="NCBI Taxonomy" id="314260"/>
    <lineage>
        <taxon>Bacteria</taxon>
        <taxon>Pseudomonadati</taxon>
        <taxon>Pseudomonadota</taxon>
        <taxon>Alphaproteobacteria</taxon>
        <taxon>Parvularculales</taxon>
        <taxon>Parvularculaceae</taxon>
        <taxon>Parvularcula</taxon>
    </lineage>
</organism>
<evidence type="ECO:0000313" key="8">
    <source>
        <dbReference type="EMBL" id="ADM09032.1"/>
    </source>
</evidence>
<dbReference type="KEGG" id="pbr:PB2503_04787"/>
<feature type="transmembrane region" description="Helical" evidence="7">
    <location>
        <begin position="186"/>
        <end position="210"/>
    </location>
</feature>
<feature type="transmembrane region" description="Helical" evidence="7">
    <location>
        <begin position="49"/>
        <end position="75"/>
    </location>
</feature>
<sequence length="225" mass="23275">MEFSWAQKLGAEAVGTALLLAIVIGSGVMGDRLSPDDGVALLGNTLSTGAGLVVLIMMFGVISGAHFNPAVTAAFWAKGDISTRLALAYVVVQIVGALIGVWIAHLMFDLPIMQVSIKGRDGIGQISGEAVATFALVLTILQLVRHRPDAVPYAVGLIITAGYWFTSSTSFANPAVTIARVWSDTFAGIAPGSAPFFILGQGLGTAAAFLMHTALAPKGPPIVDQ</sequence>
<evidence type="ECO:0000313" key="9">
    <source>
        <dbReference type="Proteomes" id="UP000001302"/>
    </source>
</evidence>
<dbReference type="PANTHER" id="PTHR19139:SF199">
    <property type="entry name" value="MIP17260P"/>
    <property type="match status" value="1"/>
</dbReference>
<feature type="transmembrane region" description="Helical" evidence="7">
    <location>
        <begin position="9"/>
        <end position="29"/>
    </location>
</feature>
<dbReference type="HOGENOM" id="CLU_020019_8_0_5"/>
<evidence type="ECO:0000256" key="4">
    <source>
        <dbReference type="ARBA" id="ARBA00022989"/>
    </source>
</evidence>
<proteinExistence type="inferred from homology"/>
<feature type="transmembrane region" description="Helical" evidence="7">
    <location>
        <begin position="87"/>
        <end position="108"/>
    </location>
</feature>
<dbReference type="InterPro" id="IPR000425">
    <property type="entry name" value="MIP"/>
</dbReference>
<keyword evidence="5 7" id="KW-0472">Membrane</keyword>
<dbReference type="Gene3D" id="1.20.1080.10">
    <property type="entry name" value="Glycerol uptake facilitator protein"/>
    <property type="match status" value="1"/>
</dbReference>
<evidence type="ECO:0000256" key="5">
    <source>
        <dbReference type="ARBA" id="ARBA00023136"/>
    </source>
</evidence>
<keyword evidence="3 6" id="KW-0812">Transmembrane</keyword>
<evidence type="ECO:0000256" key="7">
    <source>
        <dbReference type="SAM" id="Phobius"/>
    </source>
</evidence>
<evidence type="ECO:0000256" key="6">
    <source>
        <dbReference type="RuleBase" id="RU000477"/>
    </source>
</evidence>
<dbReference type="OrthoDB" id="9807293at2"/>
<protein>
    <submittedName>
        <fullName evidence="8">MIP family protein</fullName>
    </submittedName>
</protein>
<dbReference type="EMBL" id="CP002156">
    <property type="protein sequence ID" value="ADM09032.1"/>
    <property type="molecule type" value="Genomic_DNA"/>
</dbReference>
<dbReference type="RefSeq" id="WP_013300006.1">
    <property type="nucleotide sequence ID" value="NC_014414.1"/>
</dbReference>
<dbReference type="GO" id="GO:0015250">
    <property type="term" value="F:water channel activity"/>
    <property type="evidence" value="ECO:0007669"/>
    <property type="project" value="TreeGrafter"/>
</dbReference>
<dbReference type="PRINTS" id="PR00783">
    <property type="entry name" value="MINTRINSICP"/>
</dbReference>
<dbReference type="STRING" id="314260.PB2503_04787"/>
<accession>E0TFB4</accession>
<dbReference type="InterPro" id="IPR023271">
    <property type="entry name" value="Aquaporin-like"/>
</dbReference>
<keyword evidence="6" id="KW-0813">Transport</keyword>
<dbReference type="GO" id="GO:0005886">
    <property type="term" value="C:plasma membrane"/>
    <property type="evidence" value="ECO:0007669"/>
    <property type="project" value="TreeGrafter"/>
</dbReference>
<feature type="transmembrane region" description="Helical" evidence="7">
    <location>
        <begin position="150"/>
        <end position="166"/>
    </location>
</feature>
<gene>
    <name evidence="8" type="ordered locus">PB2503_04787</name>
</gene>
<evidence type="ECO:0000256" key="1">
    <source>
        <dbReference type="ARBA" id="ARBA00004141"/>
    </source>
</evidence>
<name>E0TFB4_PARBH</name>
<comment type="subcellular location">
    <subcellularLocation>
        <location evidence="1">Membrane</location>
        <topology evidence="1">Multi-pass membrane protein</topology>
    </subcellularLocation>
</comment>
<dbReference type="InterPro" id="IPR034294">
    <property type="entry name" value="Aquaporin_transptr"/>
</dbReference>
<reference evidence="9" key="1">
    <citation type="submission" date="2010-08" db="EMBL/GenBank/DDBJ databases">
        <title>Genome sequence of Parvularcula bermudensis HTCC2503.</title>
        <authorList>
            <person name="Kang D.-M."/>
            <person name="Oh H.-M."/>
            <person name="Cho J.-C."/>
        </authorList>
    </citation>
    <scope>NUCLEOTIDE SEQUENCE [LARGE SCALE GENOMIC DNA]</scope>
    <source>
        <strain evidence="9">ATCC BAA-594 / HTCC2503 / KCTC 12087</strain>
    </source>
</reference>
<dbReference type="Proteomes" id="UP000001302">
    <property type="component" value="Chromosome"/>
</dbReference>
<evidence type="ECO:0000256" key="2">
    <source>
        <dbReference type="ARBA" id="ARBA00006175"/>
    </source>
</evidence>